<name>A0A3N4KCA6_9PEZI</name>
<evidence type="ECO:0000313" key="3">
    <source>
        <dbReference type="Proteomes" id="UP000277580"/>
    </source>
</evidence>
<feature type="transmembrane region" description="Helical" evidence="1">
    <location>
        <begin position="93"/>
        <end position="112"/>
    </location>
</feature>
<evidence type="ECO:0000256" key="1">
    <source>
        <dbReference type="SAM" id="Phobius"/>
    </source>
</evidence>
<dbReference type="InParanoid" id="A0A3N4KCA6"/>
<keyword evidence="1" id="KW-1133">Transmembrane helix</keyword>
<accession>A0A3N4KCA6</accession>
<evidence type="ECO:0000313" key="2">
    <source>
        <dbReference type="EMBL" id="RPB06979.1"/>
    </source>
</evidence>
<dbReference type="AlphaFoldDB" id="A0A3N4KCA6"/>
<sequence length="151" mass="17521">MGRVRREMWGGEIGPCIRPTRYVHASSRSIMQEPPAARYMHLHRSCAGLILSKHLFMASLRIKPRFLLFCSVLVSCFRLLFFFRLIIRLASGSFFFFFFFLPSSLIFFLHRFSYFNHIGSSSGFFIFWSGVVYYCYCFIDGIGMGSRGLTG</sequence>
<organism evidence="2 3">
    <name type="scientific">Morchella conica CCBAS932</name>
    <dbReference type="NCBI Taxonomy" id="1392247"/>
    <lineage>
        <taxon>Eukaryota</taxon>
        <taxon>Fungi</taxon>
        <taxon>Dikarya</taxon>
        <taxon>Ascomycota</taxon>
        <taxon>Pezizomycotina</taxon>
        <taxon>Pezizomycetes</taxon>
        <taxon>Pezizales</taxon>
        <taxon>Morchellaceae</taxon>
        <taxon>Morchella</taxon>
    </lineage>
</organism>
<dbReference type="Proteomes" id="UP000277580">
    <property type="component" value="Unassembled WGS sequence"/>
</dbReference>
<keyword evidence="1" id="KW-0472">Membrane</keyword>
<feature type="transmembrane region" description="Helical" evidence="1">
    <location>
        <begin position="66"/>
        <end position="87"/>
    </location>
</feature>
<evidence type="ECO:0008006" key="4">
    <source>
        <dbReference type="Google" id="ProtNLM"/>
    </source>
</evidence>
<proteinExistence type="predicted"/>
<keyword evidence="3" id="KW-1185">Reference proteome</keyword>
<reference evidence="2 3" key="1">
    <citation type="journal article" date="2018" name="Nat. Ecol. Evol.">
        <title>Pezizomycetes genomes reveal the molecular basis of ectomycorrhizal truffle lifestyle.</title>
        <authorList>
            <person name="Murat C."/>
            <person name="Payen T."/>
            <person name="Noel B."/>
            <person name="Kuo A."/>
            <person name="Morin E."/>
            <person name="Chen J."/>
            <person name="Kohler A."/>
            <person name="Krizsan K."/>
            <person name="Balestrini R."/>
            <person name="Da Silva C."/>
            <person name="Montanini B."/>
            <person name="Hainaut M."/>
            <person name="Levati E."/>
            <person name="Barry K.W."/>
            <person name="Belfiori B."/>
            <person name="Cichocki N."/>
            <person name="Clum A."/>
            <person name="Dockter R.B."/>
            <person name="Fauchery L."/>
            <person name="Guy J."/>
            <person name="Iotti M."/>
            <person name="Le Tacon F."/>
            <person name="Lindquist E.A."/>
            <person name="Lipzen A."/>
            <person name="Malagnac F."/>
            <person name="Mello A."/>
            <person name="Molinier V."/>
            <person name="Miyauchi S."/>
            <person name="Poulain J."/>
            <person name="Riccioni C."/>
            <person name="Rubini A."/>
            <person name="Sitrit Y."/>
            <person name="Splivallo R."/>
            <person name="Traeger S."/>
            <person name="Wang M."/>
            <person name="Zifcakova L."/>
            <person name="Wipf D."/>
            <person name="Zambonelli A."/>
            <person name="Paolocci F."/>
            <person name="Nowrousian M."/>
            <person name="Ottonello S."/>
            <person name="Baldrian P."/>
            <person name="Spatafora J.W."/>
            <person name="Henrissat B."/>
            <person name="Nagy L.G."/>
            <person name="Aury J.M."/>
            <person name="Wincker P."/>
            <person name="Grigoriev I.V."/>
            <person name="Bonfante P."/>
            <person name="Martin F.M."/>
        </authorList>
    </citation>
    <scope>NUCLEOTIDE SEQUENCE [LARGE SCALE GENOMIC DNA]</scope>
    <source>
        <strain evidence="2 3">CCBAS932</strain>
    </source>
</reference>
<feature type="transmembrane region" description="Helical" evidence="1">
    <location>
        <begin position="124"/>
        <end position="145"/>
    </location>
</feature>
<dbReference type="EMBL" id="ML119202">
    <property type="protein sequence ID" value="RPB06979.1"/>
    <property type="molecule type" value="Genomic_DNA"/>
</dbReference>
<keyword evidence="1" id="KW-0812">Transmembrane</keyword>
<protein>
    <recommendedName>
        <fullName evidence="4">Transmembrane protein</fullName>
    </recommendedName>
</protein>
<gene>
    <name evidence="2" type="ORF">P167DRAFT_439927</name>
</gene>